<evidence type="ECO:0000259" key="2">
    <source>
        <dbReference type="Pfam" id="PF17948"/>
    </source>
</evidence>
<keyword evidence="4" id="KW-1185">Reference proteome</keyword>
<comment type="caution">
    <text evidence="3">The sequence shown here is derived from an EMBL/GenBank/DDBJ whole genome shotgun (WGS) entry which is preliminary data.</text>
</comment>
<organism evidence="3 4">
    <name type="scientific">Endozoicomonas montiporae</name>
    <dbReference type="NCBI Taxonomy" id="1027273"/>
    <lineage>
        <taxon>Bacteria</taxon>
        <taxon>Pseudomonadati</taxon>
        <taxon>Pseudomonadota</taxon>
        <taxon>Gammaproteobacteria</taxon>
        <taxon>Oceanospirillales</taxon>
        <taxon>Endozoicomonadaceae</taxon>
        <taxon>Endozoicomonas</taxon>
    </lineage>
</organism>
<dbReference type="RefSeq" id="WP_034878242.1">
    <property type="nucleotide sequence ID" value="NZ_JOKG01000004.1"/>
</dbReference>
<feature type="compositionally biased region" description="Basic and acidic residues" evidence="1">
    <location>
        <begin position="111"/>
        <end position="124"/>
    </location>
</feature>
<feature type="region of interest" description="Disordered" evidence="1">
    <location>
        <begin position="108"/>
        <end position="185"/>
    </location>
</feature>
<dbReference type="EMBL" id="JOKG01000004">
    <property type="protein sequence ID" value="KEQ12847.1"/>
    <property type="molecule type" value="Genomic_DNA"/>
</dbReference>
<feature type="region of interest" description="Disordered" evidence="1">
    <location>
        <begin position="301"/>
        <end position="341"/>
    </location>
</feature>
<dbReference type="Proteomes" id="UP000028006">
    <property type="component" value="Unassembled WGS sequence"/>
</dbReference>
<evidence type="ECO:0000313" key="3">
    <source>
        <dbReference type="EMBL" id="KEQ12847.1"/>
    </source>
</evidence>
<sequence>MNRREYEAFEDEYLTHEARTLYVLCLRRHMDYKTGLVGTAKRRVDMKHFMEYLSISRPRGSTKDPFNPKPKMIRGYLAELERVGLIERMPKPFKMDYMVFRLPLATSDLNRPNEEGQRKGKEEGQEQGQEEGQEEGREEGQAETLIKQRIESYEGQEEGQEQRQEQGQEEGQRKGKEEGHTSVSSVINTSHTHNAREAESLASFDQRFGGSVDAHPVNQSQPDLPASRKFAMYSDWQPDHTFTDQAKTLGLDLTTLDSEQGERIEQALVEFRTYRMESNPSEINTQRLWQQKFIQTSLKRELEQQRGNAHGNGHRKGSGQHSGSAMSRPFTEADFDLDATW</sequence>
<evidence type="ECO:0000313" key="4">
    <source>
        <dbReference type="Proteomes" id="UP000028006"/>
    </source>
</evidence>
<dbReference type="Pfam" id="PF17948">
    <property type="entry name" value="DnaT"/>
    <property type="match status" value="1"/>
</dbReference>
<gene>
    <name evidence="3" type="ORF">GZ77_20605</name>
</gene>
<protein>
    <recommendedName>
        <fullName evidence="2">DnaT DNA-binding domain-containing protein</fullName>
    </recommendedName>
</protein>
<accession>A0A081N324</accession>
<reference evidence="3 4" key="1">
    <citation type="submission" date="2014-06" db="EMBL/GenBank/DDBJ databases">
        <title>Whole Genome Sequences of Three Symbiotic Endozoicomonas Bacteria.</title>
        <authorList>
            <person name="Neave M.J."/>
            <person name="Apprill A."/>
            <person name="Voolstra C.R."/>
        </authorList>
    </citation>
    <scope>NUCLEOTIDE SEQUENCE [LARGE SCALE GENOMIC DNA]</scope>
    <source>
        <strain evidence="3 4">LMG 24815</strain>
    </source>
</reference>
<feature type="compositionally biased region" description="Basic and acidic residues" evidence="1">
    <location>
        <begin position="160"/>
        <end position="180"/>
    </location>
</feature>
<dbReference type="AlphaFoldDB" id="A0A081N324"/>
<evidence type="ECO:0000256" key="1">
    <source>
        <dbReference type="SAM" id="MobiDB-lite"/>
    </source>
</evidence>
<feature type="compositionally biased region" description="Basic and acidic residues" evidence="1">
    <location>
        <begin position="134"/>
        <end position="152"/>
    </location>
</feature>
<proteinExistence type="predicted"/>
<dbReference type="InterPro" id="IPR040480">
    <property type="entry name" value="DnaT_DNA_bind"/>
</dbReference>
<feature type="domain" description="DnaT DNA-binding" evidence="2">
    <location>
        <begin position="230"/>
        <end position="303"/>
    </location>
</feature>
<dbReference type="Gene3D" id="1.10.8.1180">
    <property type="match status" value="1"/>
</dbReference>
<name>A0A081N324_9GAMM</name>